<gene>
    <name evidence="2" type="ORF">OIDMADRAFT_162566</name>
</gene>
<dbReference type="HOGENOM" id="CLU_081634_0_0_1"/>
<reference evidence="3" key="2">
    <citation type="submission" date="2015-01" db="EMBL/GenBank/DDBJ databases">
        <title>Evolutionary Origins and Diversification of the Mycorrhizal Mutualists.</title>
        <authorList>
            <consortium name="DOE Joint Genome Institute"/>
            <consortium name="Mycorrhizal Genomics Consortium"/>
            <person name="Kohler A."/>
            <person name="Kuo A."/>
            <person name="Nagy L.G."/>
            <person name="Floudas D."/>
            <person name="Copeland A."/>
            <person name="Barry K.W."/>
            <person name="Cichocki N."/>
            <person name="Veneault-Fourrey C."/>
            <person name="LaButti K."/>
            <person name="Lindquist E.A."/>
            <person name="Lipzen A."/>
            <person name="Lundell T."/>
            <person name="Morin E."/>
            <person name="Murat C."/>
            <person name="Riley R."/>
            <person name="Ohm R."/>
            <person name="Sun H."/>
            <person name="Tunlid A."/>
            <person name="Henrissat B."/>
            <person name="Grigoriev I.V."/>
            <person name="Hibbett D.S."/>
            <person name="Martin F."/>
        </authorList>
    </citation>
    <scope>NUCLEOTIDE SEQUENCE [LARGE SCALE GENOMIC DNA]</scope>
    <source>
        <strain evidence="3">Zn</strain>
    </source>
</reference>
<name>A0A0C3DK91_OIDMZ</name>
<protein>
    <recommendedName>
        <fullName evidence="1">DUF7907 domain-containing protein</fullName>
    </recommendedName>
</protein>
<dbReference type="OrthoDB" id="3515453at2759"/>
<accession>A0A0C3DK91</accession>
<reference evidence="2 3" key="1">
    <citation type="submission" date="2014-04" db="EMBL/GenBank/DDBJ databases">
        <authorList>
            <consortium name="DOE Joint Genome Institute"/>
            <person name="Kuo A."/>
            <person name="Martino E."/>
            <person name="Perotto S."/>
            <person name="Kohler A."/>
            <person name="Nagy L.G."/>
            <person name="Floudas D."/>
            <person name="Copeland A."/>
            <person name="Barry K.W."/>
            <person name="Cichocki N."/>
            <person name="Veneault-Fourrey C."/>
            <person name="LaButti K."/>
            <person name="Lindquist E.A."/>
            <person name="Lipzen A."/>
            <person name="Lundell T."/>
            <person name="Morin E."/>
            <person name="Murat C."/>
            <person name="Sun H."/>
            <person name="Tunlid A."/>
            <person name="Henrissat B."/>
            <person name="Grigoriev I.V."/>
            <person name="Hibbett D.S."/>
            <person name="Martin F."/>
            <person name="Nordberg H.P."/>
            <person name="Cantor M.N."/>
            <person name="Hua S.X."/>
        </authorList>
    </citation>
    <scope>NUCLEOTIDE SEQUENCE [LARGE SCALE GENOMIC DNA]</scope>
    <source>
        <strain evidence="2 3">Zn</strain>
    </source>
</reference>
<evidence type="ECO:0000313" key="2">
    <source>
        <dbReference type="EMBL" id="KIN02398.1"/>
    </source>
</evidence>
<dbReference type="EMBL" id="KN832875">
    <property type="protein sequence ID" value="KIN02398.1"/>
    <property type="molecule type" value="Genomic_DNA"/>
</dbReference>
<organism evidence="2 3">
    <name type="scientific">Oidiodendron maius (strain Zn)</name>
    <dbReference type="NCBI Taxonomy" id="913774"/>
    <lineage>
        <taxon>Eukaryota</taxon>
        <taxon>Fungi</taxon>
        <taxon>Dikarya</taxon>
        <taxon>Ascomycota</taxon>
        <taxon>Pezizomycotina</taxon>
        <taxon>Leotiomycetes</taxon>
        <taxon>Leotiomycetes incertae sedis</taxon>
        <taxon>Myxotrichaceae</taxon>
        <taxon>Oidiodendron</taxon>
    </lineage>
</organism>
<dbReference type="Proteomes" id="UP000054321">
    <property type="component" value="Unassembled WGS sequence"/>
</dbReference>
<dbReference type="Pfam" id="PF25484">
    <property type="entry name" value="DUF7907"/>
    <property type="match status" value="1"/>
</dbReference>
<evidence type="ECO:0000313" key="3">
    <source>
        <dbReference type="Proteomes" id="UP000054321"/>
    </source>
</evidence>
<dbReference type="InterPro" id="IPR057229">
    <property type="entry name" value="DUF7907"/>
</dbReference>
<keyword evidence="3" id="KW-1185">Reference proteome</keyword>
<dbReference type="AlphaFoldDB" id="A0A0C3DK91"/>
<evidence type="ECO:0000259" key="1">
    <source>
        <dbReference type="Pfam" id="PF25484"/>
    </source>
</evidence>
<proteinExistence type="predicted"/>
<dbReference type="InParanoid" id="A0A0C3DK91"/>
<dbReference type="STRING" id="913774.A0A0C3DK91"/>
<sequence>MIAGVFALATSTVSAQYLNQSAPFALILISDNDTVNGSALIACHEGAAIEGLCIGAVVVGAPTTAYTFNYSAAETVDPAIGVTGLLTYELSGGNFNVSSPMELVYNPASNVAVPLLTPSENGQEVAFDDQNMLAIAQYIDDTLAGSPNPYNPKLLYRWYVCTTYEGYTYQTLAWVLGNGTPQNPTCVKVDVLRVFS</sequence>
<feature type="domain" description="DUF7907" evidence="1">
    <location>
        <begin position="22"/>
        <end position="194"/>
    </location>
</feature>